<comment type="caution">
    <text evidence="1">The sequence shown here is derived from an EMBL/GenBank/DDBJ whole genome shotgun (WGS) entry which is preliminary data.</text>
</comment>
<dbReference type="RefSeq" id="WP_409097840.1">
    <property type="nucleotide sequence ID" value="NZ_JBJVNE010000100.1"/>
</dbReference>
<feature type="non-terminal residue" evidence="1">
    <location>
        <position position="1"/>
    </location>
</feature>
<reference evidence="1 2" key="1">
    <citation type="submission" date="2024-12" db="EMBL/GenBank/DDBJ databases">
        <title>Forecasting of Potato common scab and diversities of Pathogenic streptomyces spp. in china.</title>
        <authorList>
            <person name="Handique U."/>
            <person name="Wu J."/>
        </authorList>
    </citation>
    <scope>NUCLEOTIDE SEQUENCE [LARGE SCALE GENOMIC DNA]</scope>
    <source>
        <strain evidence="1 2">ZRIMU1585</strain>
    </source>
</reference>
<evidence type="ECO:0000313" key="2">
    <source>
        <dbReference type="Proteomes" id="UP001631993"/>
    </source>
</evidence>
<organism evidence="1 2">
    <name type="scientific">Streptomyces galilaeus</name>
    <dbReference type="NCBI Taxonomy" id="33899"/>
    <lineage>
        <taxon>Bacteria</taxon>
        <taxon>Bacillati</taxon>
        <taxon>Actinomycetota</taxon>
        <taxon>Actinomycetes</taxon>
        <taxon>Kitasatosporales</taxon>
        <taxon>Streptomycetaceae</taxon>
        <taxon>Streptomyces</taxon>
    </lineage>
</organism>
<dbReference type="Proteomes" id="UP001631993">
    <property type="component" value="Unassembled WGS sequence"/>
</dbReference>
<sequence>QAAADIAAAAAEQAHADDEAELAERGRQLARMAGDHRKLSAVLRLLEGRPGTDLLTVAEIAAAAEYGTTAYDAFPMTLGWTGDVAIPGPTYSNRRAVIKCMSSYGGRADLVVSGRARIKLASLLDAEARDSTPCPTDGCGAVDDYDASDPALSGWARVEVAG</sequence>
<keyword evidence="2" id="KW-1185">Reference proteome</keyword>
<protein>
    <recommendedName>
        <fullName evidence="3">DUF222 domain-containing protein</fullName>
    </recommendedName>
</protein>
<evidence type="ECO:0000313" key="1">
    <source>
        <dbReference type="EMBL" id="MFM9653607.1"/>
    </source>
</evidence>
<dbReference type="EMBL" id="JBJVNE010000100">
    <property type="protein sequence ID" value="MFM9653607.1"/>
    <property type="molecule type" value="Genomic_DNA"/>
</dbReference>
<proteinExistence type="predicted"/>
<accession>A0ABW9J0D4</accession>
<evidence type="ECO:0008006" key="3">
    <source>
        <dbReference type="Google" id="ProtNLM"/>
    </source>
</evidence>
<name>A0ABW9J0D4_STRGJ</name>
<feature type="non-terminal residue" evidence="1">
    <location>
        <position position="162"/>
    </location>
</feature>
<gene>
    <name evidence="1" type="ORF">ACKI1S_47020</name>
</gene>